<keyword evidence="3" id="KW-1185">Reference proteome</keyword>
<proteinExistence type="predicted"/>
<comment type="caution">
    <text evidence="2">The sequence shown here is derived from an EMBL/GenBank/DDBJ whole genome shotgun (WGS) entry which is preliminary data.</text>
</comment>
<reference evidence="2 3" key="1">
    <citation type="journal article" date="2007" name="PLoS Pathog.">
        <title>Genome sequence of Babesia bovis and comparative analysis of apicomplexan hemoprotozoa.</title>
        <authorList>
            <person name="Brayton K.A."/>
            <person name="Lau A.O.T."/>
            <person name="Herndon D.R."/>
            <person name="Hannick L."/>
            <person name="Kappmeyer L.S."/>
            <person name="Berens S.J."/>
            <person name="Bidwell S.L."/>
            <person name="Brown W.C."/>
            <person name="Crabtree J."/>
            <person name="Fadrosh D."/>
            <person name="Feldblum T."/>
            <person name="Forberger H.A."/>
            <person name="Haas B.J."/>
            <person name="Howell J.M."/>
            <person name="Khouri H."/>
            <person name="Koo H."/>
            <person name="Mann D.J."/>
            <person name="Norimine J."/>
            <person name="Paulsen I.T."/>
            <person name="Radune D."/>
            <person name="Ren Q."/>
            <person name="Smith R.K. Jr."/>
            <person name="Suarez C.E."/>
            <person name="White O."/>
            <person name="Wortman J.R."/>
            <person name="Knowles D.P. Jr."/>
            <person name="McElwain T.F."/>
            <person name="Nene V.M."/>
        </authorList>
    </citation>
    <scope>NUCLEOTIDE SEQUENCE [LARGE SCALE GENOMIC DNA]</scope>
    <source>
        <strain evidence="2">T2Bo</strain>
    </source>
</reference>
<protein>
    <submittedName>
        <fullName evidence="2">Uncharacterized protein</fullName>
    </submittedName>
</protein>
<evidence type="ECO:0000313" key="2">
    <source>
        <dbReference type="EMBL" id="EDO06205.1"/>
    </source>
</evidence>
<dbReference type="STRING" id="5865.A7ATE4"/>
<organism evidence="2 3">
    <name type="scientific">Babesia bovis</name>
    <dbReference type="NCBI Taxonomy" id="5865"/>
    <lineage>
        <taxon>Eukaryota</taxon>
        <taxon>Sar</taxon>
        <taxon>Alveolata</taxon>
        <taxon>Apicomplexa</taxon>
        <taxon>Aconoidasida</taxon>
        <taxon>Piroplasmida</taxon>
        <taxon>Babesiidae</taxon>
        <taxon>Babesia</taxon>
    </lineage>
</organism>
<evidence type="ECO:0000313" key="3">
    <source>
        <dbReference type="Proteomes" id="UP000002173"/>
    </source>
</evidence>
<dbReference type="AlphaFoldDB" id="A7ATE4"/>
<dbReference type="EMBL" id="AAXT01000003">
    <property type="protein sequence ID" value="EDO06205.1"/>
    <property type="molecule type" value="Genomic_DNA"/>
</dbReference>
<gene>
    <name evidence="2" type="ORF">BBOV_II002500</name>
</gene>
<dbReference type="eggNOG" id="KOG0869">
    <property type="taxonomic scope" value="Eukaryota"/>
</dbReference>
<dbReference type="InParanoid" id="A7ATE4"/>
<feature type="region of interest" description="Disordered" evidence="1">
    <location>
        <begin position="167"/>
        <end position="242"/>
    </location>
</feature>
<feature type="compositionally biased region" description="Polar residues" evidence="1">
    <location>
        <begin position="198"/>
        <end position="212"/>
    </location>
</feature>
<accession>A7ATE4</accession>
<sequence length="242" mass="27810">MAEESINPDELEILPVKFVQAALHKGMLQDVTLHNVDEVTSTRTGKSIANYALKNRKFSRDAVNMLNRAATTIYEADILEALNTALFWEIEREMSEDMNEVNELLKIRQKQMLEQQAQLPNNQNISNPVNADIQMEQNEETDASYVYNEEHSELYIEEDEIGIDETYSNIEDEDTDTNPKEESTSMLNEDTMEEEDQFNSYNTDVTMETTYNKEVPEVNTVDPMVITTGQDDDVDFTQNDNP</sequence>
<name>A7ATE4_BABBO</name>
<evidence type="ECO:0000256" key="1">
    <source>
        <dbReference type="SAM" id="MobiDB-lite"/>
    </source>
</evidence>
<dbReference type="Proteomes" id="UP000002173">
    <property type="component" value="Chromosome 2"/>
</dbReference>
<dbReference type="VEuPathDB" id="PiroplasmaDB:BBOV_II002500"/>